<dbReference type="Proteomes" id="UP000504607">
    <property type="component" value="Unplaced"/>
</dbReference>
<protein>
    <submittedName>
        <fullName evidence="3 4">Activating molecule in BECN1-regulated autophagy protein 1 isoform X1</fullName>
    </submittedName>
</protein>
<dbReference type="InterPro" id="IPR036322">
    <property type="entry name" value="WD40_repeat_dom_sf"/>
</dbReference>
<dbReference type="RefSeq" id="XP_029116900.1">
    <property type="nucleotide sequence ID" value="XM_029261067.1"/>
</dbReference>
<evidence type="ECO:0000313" key="4">
    <source>
        <dbReference type="RefSeq" id="XP_029116900.1"/>
    </source>
</evidence>
<proteinExistence type="predicted"/>
<dbReference type="OrthoDB" id="600150at2759"/>
<keyword evidence="1" id="KW-1133">Transmembrane helix</keyword>
<dbReference type="GO" id="GO:1990756">
    <property type="term" value="F:ubiquitin-like ligase-substrate adaptor activity"/>
    <property type="evidence" value="ECO:0007669"/>
    <property type="project" value="TreeGrafter"/>
</dbReference>
<evidence type="ECO:0000313" key="2">
    <source>
        <dbReference type="Proteomes" id="UP000504607"/>
    </source>
</evidence>
<dbReference type="PANTHER" id="PTHR22874:SF1">
    <property type="entry name" value="ACTIVATING MOLECULE IN BECN1-REGULATED AUTOPHAGY PROTEIN 1"/>
    <property type="match status" value="1"/>
</dbReference>
<dbReference type="InterPro" id="IPR015943">
    <property type="entry name" value="WD40/YVTN_repeat-like_dom_sf"/>
</dbReference>
<evidence type="ECO:0000256" key="1">
    <source>
        <dbReference type="SAM" id="Phobius"/>
    </source>
</evidence>
<keyword evidence="2" id="KW-1185">Reference proteome</keyword>
<dbReference type="RefSeq" id="XP_010905415.2">
    <property type="nucleotide sequence ID" value="XM_010907113.3"/>
</dbReference>
<dbReference type="PANTHER" id="PTHR22874">
    <property type="entry name" value="ACTIVATING MOLECULE IN BECN1-REGULATED AUTOPHAGY PROTEIN 1"/>
    <property type="match status" value="1"/>
</dbReference>
<dbReference type="GO" id="GO:0000423">
    <property type="term" value="P:mitophagy"/>
    <property type="evidence" value="ECO:0007669"/>
    <property type="project" value="TreeGrafter"/>
</dbReference>
<accession>A0A6I9Q9Z6</accession>
<dbReference type="InterPro" id="IPR052596">
    <property type="entry name" value="AMBRA1_autophagy"/>
</dbReference>
<reference evidence="3 4" key="1">
    <citation type="submission" date="2025-04" db="UniProtKB">
        <authorList>
            <consortium name="RefSeq"/>
        </authorList>
    </citation>
    <scope>IDENTIFICATION</scope>
</reference>
<gene>
    <name evidence="3 4" type="primary">LOC105032625</name>
</gene>
<organism evidence="2 3">
    <name type="scientific">Elaeis guineensis var. tenera</name>
    <name type="common">Oil palm</name>
    <dbReference type="NCBI Taxonomy" id="51953"/>
    <lineage>
        <taxon>Eukaryota</taxon>
        <taxon>Viridiplantae</taxon>
        <taxon>Streptophyta</taxon>
        <taxon>Embryophyta</taxon>
        <taxon>Tracheophyta</taxon>
        <taxon>Spermatophyta</taxon>
        <taxon>Magnoliopsida</taxon>
        <taxon>Liliopsida</taxon>
        <taxon>Arecaceae</taxon>
        <taxon>Arecoideae</taxon>
        <taxon>Cocoseae</taxon>
        <taxon>Elaeidinae</taxon>
        <taxon>Elaeis</taxon>
    </lineage>
</organism>
<dbReference type="Gene3D" id="2.130.10.10">
    <property type="entry name" value="YVTN repeat-like/Quinoprotein amine dehydrogenase"/>
    <property type="match status" value="1"/>
</dbReference>
<dbReference type="SUPFAM" id="SSF50978">
    <property type="entry name" value="WD40 repeat-like"/>
    <property type="match status" value="1"/>
</dbReference>
<keyword evidence="1" id="KW-0812">Transmembrane</keyword>
<dbReference type="GO" id="GO:0000045">
    <property type="term" value="P:autophagosome assembly"/>
    <property type="evidence" value="ECO:0007669"/>
    <property type="project" value="TreeGrafter"/>
</dbReference>
<sequence length="174" mass="19414">MSQPWVDDAKFSAFTSSSSSHPAFSQSSLYSSLSCSHRNVYRLLALREISPRAKCYSKRLWGEATKGRADCLELRCETIDARRALISWVEAESLRHLSAKYCPLLPPPRSTIAAAFSSDGKTLASTHGDHTVKIIDCHTGNCLKVLTGHRRTPWVVCLVFVLLPWFICCNILTN</sequence>
<dbReference type="AlphaFoldDB" id="A0A6I9Q9Z6"/>
<evidence type="ECO:0000313" key="3">
    <source>
        <dbReference type="RefSeq" id="XP_010905415.2"/>
    </source>
</evidence>
<dbReference type="GO" id="GO:0080008">
    <property type="term" value="C:Cul4-RING E3 ubiquitin ligase complex"/>
    <property type="evidence" value="ECO:0007669"/>
    <property type="project" value="TreeGrafter"/>
</dbReference>
<name>A0A6I9Q9Z6_ELAGV</name>
<feature type="transmembrane region" description="Helical" evidence="1">
    <location>
        <begin position="154"/>
        <end position="173"/>
    </location>
</feature>
<keyword evidence="1" id="KW-0472">Membrane</keyword>